<dbReference type="SUPFAM" id="SSF55120">
    <property type="entry name" value="Pseudouridine synthase"/>
    <property type="match status" value="1"/>
</dbReference>
<dbReference type="InterPro" id="IPR006224">
    <property type="entry name" value="PsdUridine_synth_RluA-like_CS"/>
</dbReference>
<comment type="catalytic activity">
    <reaction evidence="1">
        <text>a uridine in RNA = a pseudouridine in RNA</text>
        <dbReference type="Rhea" id="RHEA:48348"/>
        <dbReference type="Rhea" id="RHEA-COMP:12068"/>
        <dbReference type="Rhea" id="RHEA-COMP:12069"/>
        <dbReference type="ChEBI" id="CHEBI:65314"/>
        <dbReference type="ChEBI" id="CHEBI:65315"/>
    </reaction>
</comment>
<evidence type="ECO:0000256" key="2">
    <source>
        <dbReference type="ARBA" id="ARBA00031870"/>
    </source>
</evidence>
<evidence type="ECO:0000313" key="7">
    <source>
        <dbReference type="Proteomes" id="UP000001175"/>
    </source>
</evidence>
<dbReference type="InterPro" id="IPR050188">
    <property type="entry name" value="RluA_PseudoU_synthase"/>
</dbReference>
<dbReference type="InterPro" id="IPR020103">
    <property type="entry name" value="PsdUridine_synth_cat_dom_sf"/>
</dbReference>
<gene>
    <name evidence="6" type="primary">rluA</name>
    <name evidence="6" type="ordered locus">syc0182_d</name>
</gene>
<dbReference type="PROSITE" id="PS01129">
    <property type="entry name" value="PSI_RLU"/>
    <property type="match status" value="1"/>
</dbReference>
<feature type="coiled-coil region" evidence="4">
    <location>
        <begin position="205"/>
        <end position="232"/>
    </location>
</feature>
<dbReference type="Proteomes" id="UP000001175">
    <property type="component" value="Chromosome"/>
</dbReference>
<dbReference type="GeneID" id="72430235"/>
<accession>A0A0H3K2K4</accession>
<dbReference type="GO" id="GO:0003723">
    <property type="term" value="F:RNA binding"/>
    <property type="evidence" value="ECO:0007669"/>
    <property type="project" value="InterPro"/>
</dbReference>
<proteinExistence type="predicted"/>
<dbReference type="AlphaFoldDB" id="A0A0H3K2K4"/>
<sequence>MTAIAMTPLAHWLETTASADLGPARYWYEAACPRTQRWLRLPRTVLAEQLAVQLMQRLEIQGLPLLEGKMFGLLIAANDQGDRFVLQAFSGSLQGKAEWPGWVPPIPGRERTRLQEELTLLELQEIRTALQDNQQHPIRAELKTAEQVWQNRLDQLKAEQQQRRLQRQQDREQAIAQLTGEALAHRLWEIEQAGADDGFARSRLKQARRQELAALQAQVAELEAEWLRLRRRRRAISQALQTAMHQSATLRSFDGVEQAIASLGRLPTGTGDCCLPKLLHWAGVAGLTPLSIAEFWWGPPLSDRQAGQFYGPCRDRCQPILGHLLAGLPPSSDEPLELPILYEDADLLAIIKPAGLLSVPGTRGLQQASAIQLLRQQFPDLPTYCVVHRLDQATSGILLVARNRPTQVALFEQFRRRQVHKVYEALLEGQPDCTAGTIDLPLRPDWTRRPYQLVDRDRGRPALTYYRCIDQTGDRCRMELEPITGRTHQLRVHMAHPEGLGQPILGDDLYGQSSDRLYLHARSIRFRHPSQLDWIQLTTDTPF</sequence>
<evidence type="ECO:0000313" key="6">
    <source>
        <dbReference type="EMBL" id="BAD78372.1"/>
    </source>
</evidence>
<evidence type="ECO:0000256" key="4">
    <source>
        <dbReference type="SAM" id="Coils"/>
    </source>
</evidence>
<evidence type="ECO:0000256" key="1">
    <source>
        <dbReference type="ARBA" id="ARBA00000073"/>
    </source>
</evidence>
<dbReference type="RefSeq" id="WP_011242496.1">
    <property type="nucleotide sequence ID" value="NC_006576.1"/>
</dbReference>
<feature type="coiled-coil region" evidence="4">
    <location>
        <begin position="139"/>
        <end position="173"/>
    </location>
</feature>
<dbReference type="EMBL" id="AP008231">
    <property type="protein sequence ID" value="BAD78372.1"/>
    <property type="molecule type" value="Genomic_DNA"/>
</dbReference>
<name>A0A0H3K2K4_SYNP6</name>
<protein>
    <recommendedName>
        <fullName evidence="2">RNA pseudouridylate synthase</fullName>
    </recommendedName>
    <alternativeName>
        <fullName evidence="3">RNA-uridine isomerase</fullName>
    </alternativeName>
</protein>
<dbReference type="Gene3D" id="3.30.2350.10">
    <property type="entry name" value="Pseudouridine synthase"/>
    <property type="match status" value="1"/>
</dbReference>
<dbReference type="PANTHER" id="PTHR21600:SF89">
    <property type="entry name" value="RIBOSOMAL LARGE SUBUNIT PSEUDOURIDINE SYNTHASE A"/>
    <property type="match status" value="1"/>
</dbReference>
<feature type="domain" description="Pseudouridine synthase RsuA/RluA-like" evidence="5">
    <location>
        <begin position="347"/>
        <end position="496"/>
    </location>
</feature>
<evidence type="ECO:0000259" key="5">
    <source>
        <dbReference type="Pfam" id="PF00849"/>
    </source>
</evidence>
<reference evidence="6 7" key="1">
    <citation type="journal article" date="2007" name="Photosyn. Res.">
        <title>Complete nucleotide sequence of the freshwater unicellular cyanobacterium Synechococcus elongatus PCC 6301 chromosome: gene content and organization.</title>
        <authorList>
            <person name="Sugita C."/>
            <person name="Ogata K."/>
            <person name="Shikata M."/>
            <person name="Jikuya H."/>
            <person name="Takano J."/>
            <person name="Furumichi M."/>
            <person name="Kanehisa M."/>
            <person name="Omata T."/>
            <person name="Sugiura M."/>
            <person name="Sugita M."/>
        </authorList>
    </citation>
    <scope>NUCLEOTIDE SEQUENCE [LARGE SCALE GENOMIC DNA]</scope>
    <source>
        <strain evidence="7">ATCC 27144 / PCC 6301 / SAUG 1402/1</strain>
    </source>
</reference>
<keyword evidence="4" id="KW-0175">Coiled coil</keyword>
<dbReference type="GO" id="GO:0140098">
    <property type="term" value="F:catalytic activity, acting on RNA"/>
    <property type="evidence" value="ECO:0007669"/>
    <property type="project" value="UniProtKB-ARBA"/>
</dbReference>
<dbReference type="GO" id="GO:0000455">
    <property type="term" value="P:enzyme-directed rRNA pseudouridine synthesis"/>
    <property type="evidence" value="ECO:0007669"/>
    <property type="project" value="TreeGrafter"/>
</dbReference>
<dbReference type="KEGG" id="syc:syc0182_d"/>
<dbReference type="CDD" id="cd02869">
    <property type="entry name" value="PseudoU_synth_RluA_like"/>
    <property type="match status" value="1"/>
</dbReference>
<dbReference type="PANTHER" id="PTHR21600">
    <property type="entry name" value="MITOCHONDRIAL RNA PSEUDOURIDINE SYNTHASE"/>
    <property type="match status" value="1"/>
</dbReference>
<evidence type="ECO:0000256" key="3">
    <source>
        <dbReference type="ARBA" id="ARBA00033164"/>
    </source>
</evidence>
<organism evidence="6 7">
    <name type="scientific">Synechococcus sp. (strain ATCC 27144 / PCC 6301 / SAUG 1402/1)</name>
    <name type="common">Anacystis nidulans</name>
    <dbReference type="NCBI Taxonomy" id="269084"/>
    <lineage>
        <taxon>Bacteria</taxon>
        <taxon>Bacillati</taxon>
        <taxon>Cyanobacteriota</taxon>
        <taxon>Cyanophyceae</taxon>
        <taxon>Synechococcales</taxon>
        <taxon>Synechococcaceae</taxon>
        <taxon>Synechococcus</taxon>
    </lineage>
</organism>
<dbReference type="Pfam" id="PF00849">
    <property type="entry name" value="PseudoU_synth_2"/>
    <property type="match status" value="1"/>
</dbReference>
<dbReference type="GO" id="GO:0009982">
    <property type="term" value="F:pseudouridine synthase activity"/>
    <property type="evidence" value="ECO:0007669"/>
    <property type="project" value="InterPro"/>
</dbReference>
<dbReference type="eggNOG" id="COG0564">
    <property type="taxonomic scope" value="Bacteria"/>
</dbReference>
<dbReference type="InterPro" id="IPR006145">
    <property type="entry name" value="PsdUridine_synth_RsuA/RluA"/>
</dbReference>